<dbReference type="InterPro" id="IPR011335">
    <property type="entry name" value="Restrct_endonuc-II-like"/>
</dbReference>
<dbReference type="PANTHER" id="PTHR38590:SF1">
    <property type="entry name" value="BLL0828 PROTEIN"/>
    <property type="match status" value="1"/>
</dbReference>
<accession>A0ABU1N4M2</accession>
<keyword evidence="2" id="KW-0378">Hydrolase</keyword>
<dbReference type="GO" id="GO:0004519">
    <property type="term" value="F:endonuclease activity"/>
    <property type="evidence" value="ECO:0007669"/>
    <property type="project" value="UniProtKB-KW"/>
</dbReference>
<gene>
    <name evidence="2" type="ORF">J2800_004146</name>
</gene>
<dbReference type="InterPro" id="IPR047216">
    <property type="entry name" value="Endonuclease_DUF559_bact"/>
</dbReference>
<evidence type="ECO:0000313" key="3">
    <source>
        <dbReference type="Proteomes" id="UP001262754"/>
    </source>
</evidence>
<feature type="domain" description="DUF559" evidence="1">
    <location>
        <begin position="2"/>
        <end position="108"/>
    </location>
</feature>
<organism evidence="2 3">
    <name type="scientific">Caulobacter rhizosphaerae</name>
    <dbReference type="NCBI Taxonomy" id="2010972"/>
    <lineage>
        <taxon>Bacteria</taxon>
        <taxon>Pseudomonadati</taxon>
        <taxon>Pseudomonadota</taxon>
        <taxon>Alphaproteobacteria</taxon>
        <taxon>Caulobacterales</taxon>
        <taxon>Caulobacteraceae</taxon>
        <taxon>Caulobacter</taxon>
    </lineage>
</organism>
<sequence>MDRTANARRLRSNQTMAEAKLWAIVRAGRLQGFKFKRQVPIDRYFVDFLCSERRLVIELDGKAHEGRELYDLERTEVLEGCGFLVMRFPNEHVLSDPGGVADAILAALRTARP</sequence>
<reference evidence="2 3" key="1">
    <citation type="submission" date="2023-07" db="EMBL/GenBank/DDBJ databases">
        <title>Sorghum-associated microbial communities from plants grown in Nebraska, USA.</title>
        <authorList>
            <person name="Schachtman D."/>
        </authorList>
    </citation>
    <scope>NUCLEOTIDE SEQUENCE [LARGE SCALE GENOMIC DNA]</scope>
    <source>
        <strain evidence="2 3">DS2154</strain>
    </source>
</reference>
<dbReference type="CDD" id="cd01038">
    <property type="entry name" value="Endonuclease_DUF559"/>
    <property type="match status" value="1"/>
</dbReference>
<comment type="caution">
    <text evidence="2">The sequence shown here is derived from an EMBL/GenBank/DDBJ whole genome shotgun (WGS) entry which is preliminary data.</text>
</comment>
<dbReference type="SUPFAM" id="SSF52980">
    <property type="entry name" value="Restriction endonuclease-like"/>
    <property type="match status" value="1"/>
</dbReference>
<protein>
    <submittedName>
        <fullName evidence="2">Very-short-patch-repair endonuclease</fullName>
    </submittedName>
</protein>
<dbReference type="PANTHER" id="PTHR38590">
    <property type="entry name" value="BLL0828 PROTEIN"/>
    <property type="match status" value="1"/>
</dbReference>
<name>A0ABU1N4M2_9CAUL</name>
<dbReference type="Gene3D" id="3.40.960.10">
    <property type="entry name" value="VSR Endonuclease"/>
    <property type="match status" value="1"/>
</dbReference>
<dbReference type="Pfam" id="PF04480">
    <property type="entry name" value="DUF559"/>
    <property type="match status" value="1"/>
</dbReference>
<keyword evidence="2" id="KW-0540">Nuclease</keyword>
<dbReference type="Proteomes" id="UP001262754">
    <property type="component" value="Unassembled WGS sequence"/>
</dbReference>
<dbReference type="InterPro" id="IPR007569">
    <property type="entry name" value="DUF559"/>
</dbReference>
<keyword evidence="3" id="KW-1185">Reference proteome</keyword>
<keyword evidence="2" id="KW-0255">Endonuclease</keyword>
<evidence type="ECO:0000259" key="1">
    <source>
        <dbReference type="Pfam" id="PF04480"/>
    </source>
</evidence>
<proteinExistence type="predicted"/>
<evidence type="ECO:0000313" key="2">
    <source>
        <dbReference type="EMBL" id="MDR6533384.1"/>
    </source>
</evidence>
<dbReference type="EMBL" id="JAVDRL010000012">
    <property type="protein sequence ID" value="MDR6533384.1"/>
    <property type="molecule type" value="Genomic_DNA"/>
</dbReference>
<dbReference type="RefSeq" id="WP_163231751.1">
    <property type="nucleotide sequence ID" value="NZ_BMLD01000001.1"/>
</dbReference>